<feature type="transmembrane region" description="Helical" evidence="2">
    <location>
        <begin position="72"/>
        <end position="94"/>
    </location>
</feature>
<evidence type="ECO:0000313" key="3">
    <source>
        <dbReference type="EMBL" id="SIN60377.1"/>
    </source>
</evidence>
<organism evidence="3 4">
    <name type="scientific">Parasphingorhabdus marina DSM 22363</name>
    <dbReference type="NCBI Taxonomy" id="1123272"/>
    <lineage>
        <taxon>Bacteria</taxon>
        <taxon>Pseudomonadati</taxon>
        <taxon>Pseudomonadota</taxon>
        <taxon>Alphaproteobacteria</taxon>
        <taxon>Sphingomonadales</taxon>
        <taxon>Sphingomonadaceae</taxon>
        <taxon>Parasphingorhabdus</taxon>
    </lineage>
</organism>
<keyword evidence="4" id="KW-1185">Reference proteome</keyword>
<evidence type="ECO:0000256" key="2">
    <source>
        <dbReference type="SAM" id="Phobius"/>
    </source>
</evidence>
<feature type="compositionally biased region" description="Basic and acidic residues" evidence="1">
    <location>
        <begin position="1"/>
        <end position="10"/>
    </location>
</feature>
<protein>
    <submittedName>
        <fullName evidence="3">Uncharacterized protein</fullName>
    </submittedName>
</protein>
<reference evidence="4" key="1">
    <citation type="submission" date="2016-11" db="EMBL/GenBank/DDBJ databases">
        <authorList>
            <person name="Varghese N."/>
            <person name="Submissions S."/>
        </authorList>
    </citation>
    <scope>NUCLEOTIDE SEQUENCE [LARGE SCALE GENOMIC DNA]</scope>
    <source>
        <strain evidence="4">DSM 22363</strain>
    </source>
</reference>
<evidence type="ECO:0000256" key="1">
    <source>
        <dbReference type="SAM" id="MobiDB-lite"/>
    </source>
</evidence>
<evidence type="ECO:0000313" key="4">
    <source>
        <dbReference type="Proteomes" id="UP000185192"/>
    </source>
</evidence>
<keyword evidence="2" id="KW-0812">Transmembrane</keyword>
<name>A0A1N6CPE1_9SPHN</name>
<keyword evidence="2" id="KW-1133">Transmembrane helix</keyword>
<gene>
    <name evidence="3" type="ORF">SAMN02745824_0652</name>
</gene>
<dbReference type="RefSeq" id="WP_074203697.1">
    <property type="nucleotide sequence ID" value="NZ_FSQW01000001.1"/>
</dbReference>
<dbReference type="AlphaFoldDB" id="A0A1N6CPE1"/>
<accession>A0A1N6CPE1</accession>
<dbReference type="Proteomes" id="UP000185192">
    <property type="component" value="Unassembled WGS sequence"/>
</dbReference>
<feature type="region of interest" description="Disordered" evidence="1">
    <location>
        <begin position="1"/>
        <end position="20"/>
    </location>
</feature>
<dbReference type="EMBL" id="FSQW01000001">
    <property type="protein sequence ID" value="SIN60377.1"/>
    <property type="molecule type" value="Genomic_DNA"/>
</dbReference>
<sequence>MHARKPRYDESFVDTQPVTRQPAGDSEIKIIGAGAAEYAPSPARELQKEIRGRLQNVGITPPSTHYSGRTNILIISSFSLLLWAAILGAGWLVAG</sequence>
<keyword evidence="2" id="KW-0472">Membrane</keyword>
<proteinExistence type="predicted"/>